<dbReference type="PROSITE" id="PS51257">
    <property type="entry name" value="PROKAR_LIPOPROTEIN"/>
    <property type="match status" value="1"/>
</dbReference>
<dbReference type="RefSeq" id="WP_253523965.1">
    <property type="nucleotide sequence ID" value="NZ_JAMZEL010000001.1"/>
</dbReference>
<name>A0ABT1FJI0_9BACT</name>
<keyword evidence="2" id="KW-1185">Reference proteome</keyword>
<dbReference type="EMBL" id="JAMZEL010000001">
    <property type="protein sequence ID" value="MCP1380923.1"/>
    <property type="molecule type" value="Genomic_DNA"/>
</dbReference>
<dbReference type="Proteomes" id="UP001204772">
    <property type="component" value="Unassembled WGS sequence"/>
</dbReference>
<accession>A0ABT1FJI0</accession>
<gene>
    <name evidence="1" type="ORF">NCI00_00735</name>
</gene>
<proteinExistence type="predicted"/>
<protein>
    <recommendedName>
        <fullName evidence="3">Lipocalin-like domain-containing protein</fullName>
    </recommendedName>
</protein>
<evidence type="ECO:0008006" key="3">
    <source>
        <dbReference type="Google" id="ProtNLM"/>
    </source>
</evidence>
<evidence type="ECO:0000313" key="2">
    <source>
        <dbReference type="Proteomes" id="UP001204772"/>
    </source>
</evidence>
<evidence type="ECO:0000313" key="1">
    <source>
        <dbReference type="EMBL" id="MCP1380923.1"/>
    </source>
</evidence>
<sequence length="148" mass="17527">MNNLKMKSHFYWFLTHFIGFSCQPDYVTVSKKLEGSWRLERFQYTDTNNQLIVNDAPPKIILNFTDSKRNGNLSVGSVSYPFEYNFGPDQCNIDLQDETTLPLEAIGKVQVYSYEFIDKKNIQFTIDKEYHYTTKRVIKNVEYFFSKQ</sequence>
<comment type="caution">
    <text evidence="1">The sequence shown here is derived from an EMBL/GenBank/DDBJ whole genome shotgun (WGS) entry which is preliminary data.</text>
</comment>
<reference evidence="1 2" key="1">
    <citation type="submission" date="2022-06" db="EMBL/GenBank/DDBJ databases">
        <title>Runella sp. S5 genome sequencing.</title>
        <authorList>
            <person name="Park S."/>
        </authorList>
    </citation>
    <scope>NUCLEOTIDE SEQUENCE [LARGE SCALE GENOMIC DNA]</scope>
    <source>
        <strain evidence="1 2">S5</strain>
    </source>
</reference>
<organism evidence="1 2">
    <name type="scientific">Runella salmonicolor</name>
    <dbReference type="NCBI Taxonomy" id="2950278"/>
    <lineage>
        <taxon>Bacteria</taxon>
        <taxon>Pseudomonadati</taxon>
        <taxon>Bacteroidota</taxon>
        <taxon>Cytophagia</taxon>
        <taxon>Cytophagales</taxon>
        <taxon>Spirosomataceae</taxon>
        <taxon>Runella</taxon>
    </lineage>
</organism>